<comment type="caution">
    <text evidence="1">The sequence shown here is derived from an EMBL/GenBank/DDBJ whole genome shotgun (WGS) entry which is preliminary data.</text>
</comment>
<evidence type="ECO:0000313" key="1">
    <source>
        <dbReference type="EMBL" id="KKW12602.1"/>
    </source>
</evidence>
<gene>
    <name evidence="1" type="ORF">UY48_C0011G0049</name>
</gene>
<protein>
    <recommendedName>
        <fullName evidence="3">DNA cytosine methyltransferase</fullName>
    </recommendedName>
</protein>
<sequence>MECGIMKVLVGCEWSGVVREAFKKKGHYAISCDLLPTEIPGNHYQGDIMEFLDIYKKDFDLMIVFPPCTYLTVAGNRHFKNNPKRWEKRLVAIKFVHKLLNTDIPKIALENPKGVITSHIRKADQYIQPWQFGHPEPKMTGLWLKNLPLLKPTEIVEPIHLEYNSMRTKSGKSRYGPMWALGKGHGKERGKTYEGIAAAMAEQWG</sequence>
<organism evidence="1 2">
    <name type="scientific">Candidatus Gottesmanbacteria bacterium GW2011_GWB1_49_7</name>
    <dbReference type="NCBI Taxonomy" id="1618448"/>
    <lineage>
        <taxon>Bacteria</taxon>
        <taxon>Candidatus Gottesmaniibacteriota</taxon>
    </lineage>
</organism>
<dbReference type="EMBL" id="LCQD01000011">
    <property type="protein sequence ID" value="KKW12602.1"/>
    <property type="molecule type" value="Genomic_DNA"/>
</dbReference>
<name>A0A0G1YCD2_9BACT</name>
<evidence type="ECO:0000313" key="2">
    <source>
        <dbReference type="Proteomes" id="UP000034588"/>
    </source>
</evidence>
<accession>A0A0G1YCD2</accession>
<dbReference type="AlphaFoldDB" id="A0A0G1YCD2"/>
<evidence type="ECO:0008006" key="3">
    <source>
        <dbReference type="Google" id="ProtNLM"/>
    </source>
</evidence>
<dbReference type="SUPFAM" id="SSF53335">
    <property type="entry name" value="S-adenosyl-L-methionine-dependent methyltransferases"/>
    <property type="match status" value="1"/>
</dbReference>
<dbReference type="InterPro" id="IPR029063">
    <property type="entry name" value="SAM-dependent_MTases_sf"/>
</dbReference>
<reference evidence="1 2" key="1">
    <citation type="journal article" date="2015" name="Nature">
        <title>rRNA introns, odd ribosomes, and small enigmatic genomes across a large radiation of phyla.</title>
        <authorList>
            <person name="Brown C.T."/>
            <person name="Hug L.A."/>
            <person name="Thomas B.C."/>
            <person name="Sharon I."/>
            <person name="Castelle C.J."/>
            <person name="Singh A."/>
            <person name="Wilkins M.J."/>
            <person name="Williams K.H."/>
            <person name="Banfield J.F."/>
        </authorList>
    </citation>
    <scope>NUCLEOTIDE SEQUENCE [LARGE SCALE GENOMIC DNA]</scope>
</reference>
<dbReference type="Gene3D" id="3.40.50.150">
    <property type="entry name" value="Vaccinia Virus protein VP39"/>
    <property type="match status" value="1"/>
</dbReference>
<dbReference type="Proteomes" id="UP000034588">
    <property type="component" value="Unassembled WGS sequence"/>
</dbReference>
<proteinExistence type="predicted"/>